<evidence type="ECO:0000313" key="2">
    <source>
        <dbReference type="Proteomes" id="UP001459277"/>
    </source>
</evidence>
<dbReference type="AlphaFoldDB" id="A0AAW2B9G7"/>
<keyword evidence="2" id="KW-1185">Reference proteome</keyword>
<organism evidence="1 2">
    <name type="scientific">Lithocarpus litseifolius</name>
    <dbReference type="NCBI Taxonomy" id="425828"/>
    <lineage>
        <taxon>Eukaryota</taxon>
        <taxon>Viridiplantae</taxon>
        <taxon>Streptophyta</taxon>
        <taxon>Embryophyta</taxon>
        <taxon>Tracheophyta</taxon>
        <taxon>Spermatophyta</taxon>
        <taxon>Magnoliopsida</taxon>
        <taxon>eudicotyledons</taxon>
        <taxon>Gunneridae</taxon>
        <taxon>Pentapetalae</taxon>
        <taxon>rosids</taxon>
        <taxon>fabids</taxon>
        <taxon>Fagales</taxon>
        <taxon>Fagaceae</taxon>
        <taxon>Lithocarpus</taxon>
    </lineage>
</organism>
<dbReference type="Gene3D" id="3.80.10.10">
    <property type="entry name" value="Ribonuclease Inhibitor"/>
    <property type="match status" value="1"/>
</dbReference>
<comment type="caution">
    <text evidence="1">The sequence shown here is derived from an EMBL/GenBank/DDBJ whole genome shotgun (WGS) entry which is preliminary data.</text>
</comment>
<name>A0AAW2B9G7_9ROSI</name>
<sequence length="94" mass="10795">MIDEGALPLLEKLRIGACPQLKEVPSGIHHLKCLKNLQIYEMPTDFVLSLQPNEGPDFGKVKHIPFVTFRYRTRGESYKRYMVGDSELLKHLPT</sequence>
<dbReference type="Proteomes" id="UP001459277">
    <property type="component" value="Unassembled WGS sequence"/>
</dbReference>
<dbReference type="InterPro" id="IPR032675">
    <property type="entry name" value="LRR_dom_sf"/>
</dbReference>
<proteinExistence type="predicted"/>
<reference evidence="1 2" key="1">
    <citation type="submission" date="2024-01" db="EMBL/GenBank/DDBJ databases">
        <title>A telomere-to-telomere, gap-free genome of sweet tea (Lithocarpus litseifolius).</title>
        <authorList>
            <person name="Zhou J."/>
        </authorList>
    </citation>
    <scope>NUCLEOTIDE SEQUENCE [LARGE SCALE GENOMIC DNA]</scope>
    <source>
        <strain evidence="1">Zhou-2022a</strain>
        <tissue evidence="1">Leaf</tissue>
    </source>
</reference>
<accession>A0AAW2B9G7</accession>
<dbReference type="EMBL" id="JAZDWU010000297">
    <property type="protein sequence ID" value="KAK9981911.1"/>
    <property type="molecule type" value="Genomic_DNA"/>
</dbReference>
<evidence type="ECO:0008006" key="3">
    <source>
        <dbReference type="Google" id="ProtNLM"/>
    </source>
</evidence>
<protein>
    <recommendedName>
        <fullName evidence="3">Disease resistance protein</fullName>
    </recommendedName>
</protein>
<gene>
    <name evidence="1" type="ORF">SO802_035281</name>
</gene>
<evidence type="ECO:0000313" key="1">
    <source>
        <dbReference type="EMBL" id="KAK9981911.1"/>
    </source>
</evidence>